<evidence type="ECO:0000256" key="5">
    <source>
        <dbReference type="ARBA" id="ARBA00022737"/>
    </source>
</evidence>
<evidence type="ECO:0000256" key="6">
    <source>
        <dbReference type="ARBA" id="ARBA00022792"/>
    </source>
</evidence>
<feature type="repeat" description="Solcar" evidence="10">
    <location>
        <begin position="141"/>
        <end position="236"/>
    </location>
</feature>
<evidence type="ECO:0000256" key="12">
    <source>
        <dbReference type="SAM" id="Phobius"/>
    </source>
</evidence>
<dbReference type="GO" id="GO:0005743">
    <property type="term" value="C:mitochondrial inner membrane"/>
    <property type="evidence" value="ECO:0007669"/>
    <property type="project" value="UniProtKB-SubCell"/>
</dbReference>
<dbReference type="InterPro" id="IPR002067">
    <property type="entry name" value="MCP"/>
</dbReference>
<dbReference type="FunCoup" id="A0A1Y1WPA6">
    <property type="interactions" value="189"/>
</dbReference>
<evidence type="ECO:0000256" key="11">
    <source>
        <dbReference type="RuleBase" id="RU000488"/>
    </source>
</evidence>
<dbReference type="InterPro" id="IPR018108">
    <property type="entry name" value="MCP_transmembrane"/>
</dbReference>
<name>A0A1Y1WPA6_9FUNG</name>
<evidence type="ECO:0000256" key="10">
    <source>
        <dbReference type="PROSITE-ProRule" id="PRU00282"/>
    </source>
</evidence>
<dbReference type="EMBL" id="MCFE01001019">
    <property type="protein sequence ID" value="ORX75379.1"/>
    <property type="molecule type" value="Genomic_DNA"/>
</dbReference>
<feature type="transmembrane region" description="Helical" evidence="12">
    <location>
        <begin position="317"/>
        <end position="340"/>
    </location>
</feature>
<feature type="repeat" description="Solcar" evidence="10">
    <location>
        <begin position="42"/>
        <end position="133"/>
    </location>
</feature>
<evidence type="ECO:0000256" key="8">
    <source>
        <dbReference type="ARBA" id="ARBA00023128"/>
    </source>
</evidence>
<evidence type="ECO:0000256" key="2">
    <source>
        <dbReference type="ARBA" id="ARBA00006375"/>
    </source>
</evidence>
<evidence type="ECO:0000256" key="9">
    <source>
        <dbReference type="ARBA" id="ARBA00023136"/>
    </source>
</evidence>
<sequence>MVCLETPVSQVPTAPLPTTQILTVPLNKLHSTAAKKDKNSLDYILRTFIAGGVAGCAAKTVVAPMDRVKILFQSSNPHFEKYSGTFSGIYLAGKDIYQGSGVRGLFQGHMATLLRIFPYAAIKFVAYEQFKNMMVRSKAGDTPGKNFVAGSLAGLSSVFCTYPLELIRVRMAYEVPRNGRGPGVYETFVGILNEGGHEGQRKMKVGNLYRGFSLTVLGVIPYAGVSFWTHSLMQDLVRRYFPQQTLASRESDSKPRLKAIPELISGGIAGAVAQTVSYPIEVTRRRVQVRGAVNPENNRVGTADVVKQIYQSKGIRGFFVGLTIGYLKVTPLVAVSFYTYERMKWLLDI</sequence>
<dbReference type="PRINTS" id="PR00928">
    <property type="entry name" value="GRAVESDC"/>
</dbReference>
<keyword evidence="4 10" id="KW-0812">Transmembrane</keyword>
<organism evidence="13 14">
    <name type="scientific">Basidiobolus meristosporus CBS 931.73</name>
    <dbReference type="NCBI Taxonomy" id="1314790"/>
    <lineage>
        <taxon>Eukaryota</taxon>
        <taxon>Fungi</taxon>
        <taxon>Fungi incertae sedis</taxon>
        <taxon>Zoopagomycota</taxon>
        <taxon>Entomophthoromycotina</taxon>
        <taxon>Basidiobolomycetes</taxon>
        <taxon>Basidiobolales</taxon>
        <taxon>Basidiobolaceae</taxon>
        <taxon>Basidiobolus</taxon>
    </lineage>
</organism>
<proteinExistence type="inferred from homology"/>
<keyword evidence="14" id="KW-1185">Reference proteome</keyword>
<evidence type="ECO:0000313" key="14">
    <source>
        <dbReference type="Proteomes" id="UP000193498"/>
    </source>
</evidence>
<keyword evidence="3 11" id="KW-0813">Transport</keyword>
<dbReference type="GO" id="GO:0055085">
    <property type="term" value="P:transmembrane transport"/>
    <property type="evidence" value="ECO:0007669"/>
    <property type="project" value="InterPro"/>
</dbReference>
<accession>A0A1Y1WPA6</accession>
<evidence type="ECO:0000256" key="1">
    <source>
        <dbReference type="ARBA" id="ARBA00004448"/>
    </source>
</evidence>
<comment type="caution">
    <text evidence="13">The sequence shown here is derived from an EMBL/GenBank/DDBJ whole genome shotgun (WGS) entry which is preliminary data.</text>
</comment>
<comment type="similarity">
    <text evidence="2 11">Belongs to the mitochondrial carrier (TC 2.A.29) family.</text>
</comment>
<dbReference type="Proteomes" id="UP000193498">
    <property type="component" value="Unassembled WGS sequence"/>
</dbReference>
<gene>
    <name evidence="13" type="ORF">K493DRAFT_294208</name>
</gene>
<dbReference type="PRINTS" id="PR00926">
    <property type="entry name" value="MITOCARRIER"/>
</dbReference>
<keyword evidence="6" id="KW-0999">Mitochondrion inner membrane</keyword>
<evidence type="ECO:0000313" key="13">
    <source>
        <dbReference type="EMBL" id="ORX75379.1"/>
    </source>
</evidence>
<evidence type="ECO:0000256" key="7">
    <source>
        <dbReference type="ARBA" id="ARBA00022989"/>
    </source>
</evidence>
<dbReference type="SUPFAM" id="SSF103506">
    <property type="entry name" value="Mitochondrial carrier"/>
    <property type="match status" value="1"/>
</dbReference>
<keyword evidence="9 10" id="KW-0472">Membrane</keyword>
<feature type="repeat" description="Solcar" evidence="10">
    <location>
        <begin position="257"/>
        <end position="346"/>
    </location>
</feature>
<keyword evidence="7 12" id="KW-1133">Transmembrane helix</keyword>
<comment type="subcellular location">
    <subcellularLocation>
        <location evidence="1">Mitochondrion inner membrane</location>
        <topology evidence="1">Multi-pass membrane protein</topology>
    </subcellularLocation>
</comment>
<evidence type="ECO:0000256" key="3">
    <source>
        <dbReference type="ARBA" id="ARBA00022448"/>
    </source>
</evidence>
<dbReference type="InParanoid" id="A0A1Y1WPA6"/>
<protein>
    <submittedName>
        <fullName evidence="13">Mitochondrial carrier</fullName>
    </submittedName>
</protein>
<dbReference type="InterPro" id="IPR002167">
    <property type="entry name" value="GDC-like"/>
</dbReference>
<keyword evidence="5" id="KW-0677">Repeat</keyword>
<dbReference type="Pfam" id="PF00153">
    <property type="entry name" value="Mito_carr"/>
    <property type="match status" value="3"/>
</dbReference>
<keyword evidence="8" id="KW-0496">Mitochondrion</keyword>
<dbReference type="PROSITE" id="PS50920">
    <property type="entry name" value="SOLCAR"/>
    <property type="match status" value="3"/>
</dbReference>
<evidence type="ECO:0000256" key="4">
    <source>
        <dbReference type="ARBA" id="ARBA00022692"/>
    </source>
</evidence>
<dbReference type="Gene3D" id="1.50.40.10">
    <property type="entry name" value="Mitochondrial carrier domain"/>
    <property type="match status" value="1"/>
</dbReference>
<dbReference type="InterPro" id="IPR023395">
    <property type="entry name" value="MCP_dom_sf"/>
</dbReference>
<dbReference type="OrthoDB" id="270584at2759"/>
<reference evidence="13 14" key="1">
    <citation type="submission" date="2016-07" db="EMBL/GenBank/DDBJ databases">
        <title>Pervasive Adenine N6-methylation of Active Genes in Fungi.</title>
        <authorList>
            <consortium name="DOE Joint Genome Institute"/>
            <person name="Mondo S.J."/>
            <person name="Dannebaum R.O."/>
            <person name="Kuo R.C."/>
            <person name="Labutti K."/>
            <person name="Haridas S."/>
            <person name="Kuo A."/>
            <person name="Salamov A."/>
            <person name="Ahrendt S.R."/>
            <person name="Lipzen A."/>
            <person name="Sullivan W."/>
            <person name="Andreopoulos W.B."/>
            <person name="Clum A."/>
            <person name="Lindquist E."/>
            <person name="Daum C."/>
            <person name="Ramamoorthy G.K."/>
            <person name="Gryganskyi A."/>
            <person name="Culley D."/>
            <person name="Magnuson J.K."/>
            <person name="James T.Y."/>
            <person name="O'Malley M.A."/>
            <person name="Stajich J.E."/>
            <person name="Spatafora J.W."/>
            <person name="Visel A."/>
            <person name="Grigoriev I.V."/>
        </authorList>
    </citation>
    <scope>NUCLEOTIDE SEQUENCE [LARGE SCALE GENOMIC DNA]</scope>
    <source>
        <strain evidence="13 14">CBS 931.73</strain>
    </source>
</reference>
<feature type="transmembrane region" description="Helical" evidence="12">
    <location>
        <begin position="208"/>
        <end position="229"/>
    </location>
</feature>
<dbReference type="PANTHER" id="PTHR24089">
    <property type="entry name" value="SOLUTE CARRIER FAMILY 25"/>
    <property type="match status" value="1"/>
</dbReference>
<dbReference type="AlphaFoldDB" id="A0A1Y1WPA6"/>
<dbReference type="STRING" id="1314790.A0A1Y1WPA6"/>